<reference evidence="4" key="1">
    <citation type="submission" date="2011-01" db="EMBL/GenBank/DDBJ databases">
        <title>Complete sequence of chromosome of Rahnella sp. Y9602.</title>
        <authorList>
            <consortium name="US DOE Joint Genome Institute"/>
            <person name="Lucas S."/>
            <person name="Copeland A."/>
            <person name="Lapidus A."/>
            <person name="Cheng J.-F."/>
            <person name="Goodwin L."/>
            <person name="Pitluck S."/>
            <person name="Lu M."/>
            <person name="Detter J.C."/>
            <person name="Han C."/>
            <person name="Tapia R."/>
            <person name="Land M."/>
            <person name="Hauser L."/>
            <person name="Kyrpides N."/>
            <person name="Ivanova N."/>
            <person name="Ovchinnikova G."/>
            <person name="Pagani I."/>
            <person name="Sobecky P.A."/>
            <person name="Martinez R.J."/>
            <person name="Woyke T."/>
        </authorList>
    </citation>
    <scope>NUCLEOTIDE SEQUENCE [LARGE SCALE GENOMIC DNA]</scope>
    <source>
        <strain evidence="4">Y9602</strain>
    </source>
</reference>
<evidence type="ECO:0000256" key="1">
    <source>
        <dbReference type="SAM" id="SignalP"/>
    </source>
</evidence>
<dbReference type="KEGG" id="rah:Rahaq_0888"/>
<dbReference type="InterPro" id="IPR038139">
    <property type="entry name" value="NlpE_C_sf"/>
</dbReference>
<keyword evidence="3" id="KW-0449">Lipoprotein</keyword>
<accession>A0A0H3F6L9</accession>
<dbReference type="EMBL" id="CP002505">
    <property type="protein sequence ID" value="ADW72513.1"/>
    <property type="molecule type" value="Genomic_DNA"/>
</dbReference>
<evidence type="ECO:0000313" key="3">
    <source>
        <dbReference type="EMBL" id="ADW72513.1"/>
    </source>
</evidence>
<dbReference type="Gene3D" id="2.40.128.300">
    <property type="match status" value="1"/>
</dbReference>
<feature type="domain" description="NlpE C-terminal OB" evidence="2">
    <location>
        <begin position="137"/>
        <end position="224"/>
    </location>
</feature>
<dbReference type="Pfam" id="PF17185">
    <property type="entry name" value="NlpE_C"/>
    <property type="match status" value="1"/>
</dbReference>
<protein>
    <submittedName>
        <fullName evidence="3">Lipoprotein involved with copper homeostasis and adhesion</fullName>
    </submittedName>
</protein>
<dbReference type="eggNOG" id="COG3015">
    <property type="taxonomic scope" value="Bacteria"/>
</dbReference>
<feature type="signal peptide" evidence="1">
    <location>
        <begin position="1"/>
        <end position="23"/>
    </location>
</feature>
<evidence type="ECO:0000259" key="2">
    <source>
        <dbReference type="Pfam" id="PF17185"/>
    </source>
</evidence>
<dbReference type="Pfam" id="PF04170">
    <property type="entry name" value="NlpE"/>
    <property type="match status" value="1"/>
</dbReference>
<dbReference type="PROSITE" id="PS51257">
    <property type="entry name" value="PROKAR_LIPOPROTEIN"/>
    <property type="match status" value="1"/>
</dbReference>
<dbReference type="InterPro" id="IPR007298">
    <property type="entry name" value="Cu-R_lipoprotein_NlpE"/>
</dbReference>
<dbReference type="Gene3D" id="2.40.50.540">
    <property type="match status" value="1"/>
</dbReference>
<dbReference type="OrthoDB" id="5348860at2"/>
<dbReference type="InterPro" id="IPR033450">
    <property type="entry name" value="NlpE_C"/>
</dbReference>
<dbReference type="HOGENOM" id="CLU_1219320_0_0_6"/>
<dbReference type="Proteomes" id="UP000007257">
    <property type="component" value="Chromosome"/>
</dbReference>
<name>A0A0H3F6L9_RAHSY</name>
<sequence precursor="true">MKKIIISAVLALGALSLFGCHTAAFNHEKPLQAMQQSYSGVLPCADCSGLKTSLFLDQDGTYILQEEYQGGKEGDQVFASYGRWARTADKLVLTDSQGEKRYFHPKDENLEMLDQSGEPITSTFNYTLTPVQQNLPKTPMALSGMMQYSADAASFKDCATGNIFPMSANKSLEEGYLASRKTPNQLVFLSMDGHFMTEPSMEEGQVRKAVVADKNVRFDATKSCP</sequence>
<gene>
    <name evidence="3" type="ordered locus">Rahaq_0888</name>
</gene>
<keyword evidence="1" id="KW-0732">Signal</keyword>
<reference evidence="3 4" key="2">
    <citation type="journal article" date="2012" name="J. Bacteriol.">
        <title>Complete Genome Sequence of Rahnella sp. Strain Y9602, a Gammaproteobacterium Isolate from Metal- and Radionuclide-Contaminated Soil.</title>
        <authorList>
            <person name="Martinez R.J."/>
            <person name="Bruce D."/>
            <person name="Detter C."/>
            <person name="Goodwin L.A."/>
            <person name="Han J."/>
            <person name="Han C.S."/>
            <person name="Held B."/>
            <person name="Land M.L."/>
            <person name="Mikhailova N."/>
            <person name="Nolan M."/>
            <person name="Pennacchio L."/>
            <person name="Pitluck S."/>
            <person name="Tapia R."/>
            <person name="Woyke T."/>
            <person name="Sobecky P.A."/>
        </authorList>
    </citation>
    <scope>NUCLEOTIDE SEQUENCE [LARGE SCALE GENOMIC DNA]</scope>
    <source>
        <strain evidence="3 4">Y9602</strain>
    </source>
</reference>
<organism evidence="3 4">
    <name type="scientific">Rahnella sp. (strain Y9602)</name>
    <dbReference type="NCBI Taxonomy" id="2703885"/>
    <lineage>
        <taxon>Bacteria</taxon>
        <taxon>Pseudomonadati</taxon>
        <taxon>Pseudomonadota</taxon>
        <taxon>Gammaproteobacteria</taxon>
        <taxon>Enterobacterales</taxon>
        <taxon>Yersiniaceae</taxon>
        <taxon>Rahnella</taxon>
    </lineage>
</organism>
<proteinExistence type="predicted"/>
<dbReference type="InterPro" id="IPR043176">
    <property type="entry name" value="NlpE_N_sf"/>
</dbReference>
<dbReference type="AlphaFoldDB" id="A0A0H3F6L9"/>
<dbReference type="RefSeq" id="WP_013574218.1">
    <property type="nucleotide sequence ID" value="NC_015061.1"/>
</dbReference>
<evidence type="ECO:0000313" key="4">
    <source>
        <dbReference type="Proteomes" id="UP000007257"/>
    </source>
</evidence>
<dbReference type="NCBIfam" id="NF007814">
    <property type="entry name" value="PRK10523.1"/>
    <property type="match status" value="1"/>
</dbReference>
<feature type="chain" id="PRO_5002608683" evidence="1">
    <location>
        <begin position="24"/>
        <end position="225"/>
    </location>
</feature>